<dbReference type="InterPro" id="IPR008272">
    <property type="entry name" value="HB-CoA_thioesterase_AS"/>
</dbReference>
<dbReference type="Proteomes" id="UP000552700">
    <property type="component" value="Unassembled WGS sequence"/>
</dbReference>
<dbReference type="PANTHER" id="PTHR31793">
    <property type="entry name" value="4-HYDROXYBENZOYL-COA THIOESTERASE FAMILY MEMBER"/>
    <property type="match status" value="1"/>
</dbReference>
<dbReference type="SUPFAM" id="SSF54637">
    <property type="entry name" value="Thioesterase/thiol ester dehydrase-isomerase"/>
    <property type="match status" value="1"/>
</dbReference>
<dbReference type="RefSeq" id="WP_184081043.1">
    <property type="nucleotide sequence ID" value="NZ_JACIJP010000004.1"/>
</dbReference>
<dbReference type="InterPro" id="IPR006683">
    <property type="entry name" value="Thioestr_dom"/>
</dbReference>
<evidence type="ECO:0000313" key="5">
    <source>
        <dbReference type="Proteomes" id="UP000552700"/>
    </source>
</evidence>
<feature type="domain" description="Thioesterase" evidence="3">
    <location>
        <begin position="41"/>
        <end position="124"/>
    </location>
</feature>
<dbReference type="EC" id="3.1.2.-" evidence="4"/>
<dbReference type="InterPro" id="IPR029069">
    <property type="entry name" value="HotDog_dom_sf"/>
</dbReference>
<dbReference type="GO" id="GO:0047617">
    <property type="term" value="F:fatty acyl-CoA hydrolase activity"/>
    <property type="evidence" value="ECO:0007669"/>
    <property type="project" value="TreeGrafter"/>
</dbReference>
<dbReference type="PIRSF" id="PIRSF003230">
    <property type="entry name" value="YbgC"/>
    <property type="match status" value="1"/>
</dbReference>
<evidence type="ECO:0000256" key="2">
    <source>
        <dbReference type="ARBA" id="ARBA00022801"/>
    </source>
</evidence>
<comment type="similarity">
    <text evidence="1">Belongs to the 4-hydroxybenzoyl-CoA thioesterase family.</text>
</comment>
<dbReference type="CDD" id="cd00586">
    <property type="entry name" value="4HBT"/>
    <property type="match status" value="1"/>
</dbReference>
<sequence length="163" mass="17921">MNAPSHPDTILSALPQPASGRFLAGVHYFPLRVYFEDTDTGGVVYHANYLRYMERARSDMLRIAGIDQRAALEAGDGVYAVARATIDYRLPAHLDDDLMVVSRVAAVTAATCVIDQQITRGTQQISNGQVTVAFITPGGRPKRQPKHWIATFNRLVQGEDLPV</sequence>
<dbReference type="EMBL" id="JACIJP010000004">
    <property type="protein sequence ID" value="MBB6124728.1"/>
    <property type="molecule type" value="Genomic_DNA"/>
</dbReference>
<name>A0A841J848_9SPHN</name>
<evidence type="ECO:0000313" key="4">
    <source>
        <dbReference type="EMBL" id="MBB6124728.1"/>
    </source>
</evidence>
<evidence type="ECO:0000256" key="1">
    <source>
        <dbReference type="ARBA" id="ARBA00005953"/>
    </source>
</evidence>
<comment type="caution">
    <text evidence="4">The sequence shown here is derived from an EMBL/GenBank/DDBJ whole genome shotgun (WGS) entry which is preliminary data.</text>
</comment>
<organism evidence="4 5">
    <name type="scientific">Sphingobium subterraneum</name>
    <dbReference type="NCBI Taxonomy" id="627688"/>
    <lineage>
        <taxon>Bacteria</taxon>
        <taxon>Pseudomonadati</taxon>
        <taxon>Pseudomonadota</taxon>
        <taxon>Alphaproteobacteria</taxon>
        <taxon>Sphingomonadales</taxon>
        <taxon>Sphingomonadaceae</taxon>
        <taxon>Sphingobium</taxon>
    </lineage>
</organism>
<accession>A0A841J848</accession>
<dbReference type="NCBIfam" id="TIGR00051">
    <property type="entry name" value="YbgC/FadM family acyl-CoA thioesterase"/>
    <property type="match status" value="1"/>
</dbReference>
<dbReference type="InterPro" id="IPR050563">
    <property type="entry name" value="4-hydroxybenzoyl-CoA_TE"/>
</dbReference>
<reference evidence="4 5" key="1">
    <citation type="submission" date="2020-08" db="EMBL/GenBank/DDBJ databases">
        <title>Genomic Encyclopedia of Type Strains, Phase IV (KMG-IV): sequencing the most valuable type-strain genomes for metagenomic binning, comparative biology and taxonomic classification.</title>
        <authorList>
            <person name="Goeker M."/>
        </authorList>
    </citation>
    <scope>NUCLEOTIDE SEQUENCE [LARGE SCALE GENOMIC DNA]</scope>
    <source>
        <strain evidence="4 5">DSM 102255</strain>
    </source>
</reference>
<dbReference type="Pfam" id="PF03061">
    <property type="entry name" value="4HBT"/>
    <property type="match status" value="1"/>
</dbReference>
<dbReference type="AlphaFoldDB" id="A0A841J848"/>
<dbReference type="InterPro" id="IPR006684">
    <property type="entry name" value="YbgC/YbaW"/>
</dbReference>
<keyword evidence="5" id="KW-1185">Reference proteome</keyword>
<dbReference type="Gene3D" id="3.10.129.10">
    <property type="entry name" value="Hotdog Thioesterase"/>
    <property type="match status" value="1"/>
</dbReference>
<protein>
    <submittedName>
        <fullName evidence="4">Acyl-CoA thioester hydrolase</fullName>
        <ecNumber evidence="4">3.1.2.-</ecNumber>
    </submittedName>
</protein>
<proteinExistence type="inferred from homology"/>
<gene>
    <name evidence="4" type="ORF">FHS92_002481</name>
</gene>
<evidence type="ECO:0000259" key="3">
    <source>
        <dbReference type="Pfam" id="PF03061"/>
    </source>
</evidence>
<dbReference type="PANTHER" id="PTHR31793:SF37">
    <property type="entry name" value="ACYL-COA THIOESTER HYDROLASE YBGC"/>
    <property type="match status" value="1"/>
</dbReference>
<dbReference type="FunFam" id="3.10.129.10:FF:000004">
    <property type="entry name" value="Tol-pal system-associated acyl-CoA thioesterase"/>
    <property type="match status" value="1"/>
</dbReference>
<dbReference type="PROSITE" id="PS01328">
    <property type="entry name" value="4HBCOA_THIOESTERASE"/>
    <property type="match status" value="1"/>
</dbReference>
<keyword evidence="2 4" id="KW-0378">Hydrolase</keyword>